<protein>
    <submittedName>
        <fullName evidence="1">Uncharacterized protein</fullName>
    </submittedName>
</protein>
<accession>X0X4C3</accession>
<dbReference type="AlphaFoldDB" id="X0X4C3"/>
<comment type="caution">
    <text evidence="1">The sequence shown here is derived from an EMBL/GenBank/DDBJ whole genome shotgun (WGS) entry which is preliminary data.</text>
</comment>
<reference evidence="1" key="1">
    <citation type="journal article" date="2014" name="Front. Microbiol.">
        <title>High frequency of phylogenetically diverse reductive dehalogenase-homologous genes in deep subseafloor sedimentary metagenomes.</title>
        <authorList>
            <person name="Kawai M."/>
            <person name="Futagami T."/>
            <person name="Toyoda A."/>
            <person name="Takaki Y."/>
            <person name="Nishi S."/>
            <person name="Hori S."/>
            <person name="Arai W."/>
            <person name="Tsubouchi T."/>
            <person name="Morono Y."/>
            <person name="Uchiyama I."/>
            <person name="Ito T."/>
            <person name="Fujiyama A."/>
            <person name="Inagaki F."/>
            <person name="Takami H."/>
        </authorList>
    </citation>
    <scope>NUCLEOTIDE SEQUENCE</scope>
    <source>
        <strain evidence="1">Expedition CK06-06</strain>
    </source>
</reference>
<proteinExistence type="predicted"/>
<organism evidence="1">
    <name type="scientific">marine sediment metagenome</name>
    <dbReference type="NCBI Taxonomy" id="412755"/>
    <lineage>
        <taxon>unclassified sequences</taxon>
        <taxon>metagenomes</taxon>
        <taxon>ecological metagenomes</taxon>
    </lineage>
</organism>
<name>X0X4C3_9ZZZZ</name>
<evidence type="ECO:0000313" key="1">
    <source>
        <dbReference type="EMBL" id="GAG38064.1"/>
    </source>
</evidence>
<dbReference type="EMBL" id="BARS01048584">
    <property type="protein sequence ID" value="GAG38064.1"/>
    <property type="molecule type" value="Genomic_DNA"/>
</dbReference>
<sequence>KGPLIRKIAIHRLDTIRQAPGAERFWQIRKRRNDKRSRPNIPDDITKKFLGDPNGLVKYYKDNLEFIYKDGPFHVDSELKSLGFNSNREVATLERLISLLKDESHAETARRLLSRYTSESFSEPEQWQSWFDENKDRIYFTDVGGYKFLVIPPGYLDKK</sequence>
<feature type="non-terminal residue" evidence="1">
    <location>
        <position position="1"/>
    </location>
</feature>
<gene>
    <name evidence="1" type="ORF">S01H1_72788</name>
</gene>